<evidence type="ECO:0000313" key="1">
    <source>
        <dbReference type="EMBL" id="SFN34456.1"/>
    </source>
</evidence>
<sequence length="74" mass="8307">MFAAPPNEVGIFVMKVKDMSEKTLCAMLGKGGLGRDDLKKYMKLVDRPEYVCEKCGRAANEKKRLCRPVKIGDK</sequence>
<organism evidence="1 2">
    <name type="scientific">Formivibrio citricus</name>
    <dbReference type="NCBI Taxonomy" id="83765"/>
    <lineage>
        <taxon>Bacteria</taxon>
        <taxon>Pseudomonadati</taxon>
        <taxon>Pseudomonadota</taxon>
        <taxon>Betaproteobacteria</taxon>
        <taxon>Neisseriales</taxon>
        <taxon>Chitinibacteraceae</taxon>
        <taxon>Formivibrio</taxon>
    </lineage>
</organism>
<dbReference type="AlphaFoldDB" id="A0A1I4Y8R9"/>
<dbReference type="STRING" id="83765.SAMN05660284_01268"/>
<dbReference type="EMBL" id="FOVE01000007">
    <property type="protein sequence ID" value="SFN34456.1"/>
    <property type="molecule type" value="Genomic_DNA"/>
</dbReference>
<dbReference type="Proteomes" id="UP000242869">
    <property type="component" value="Unassembled WGS sequence"/>
</dbReference>
<keyword evidence="2" id="KW-1185">Reference proteome</keyword>
<evidence type="ECO:0000313" key="2">
    <source>
        <dbReference type="Proteomes" id="UP000242869"/>
    </source>
</evidence>
<gene>
    <name evidence="1" type="ORF">SAMN05660284_01268</name>
</gene>
<protein>
    <submittedName>
        <fullName evidence="1">Uncharacterized protein</fullName>
    </submittedName>
</protein>
<proteinExistence type="predicted"/>
<name>A0A1I4Y8R9_9NEIS</name>
<reference evidence="2" key="1">
    <citation type="submission" date="2016-10" db="EMBL/GenBank/DDBJ databases">
        <authorList>
            <person name="Varghese N."/>
            <person name="Submissions S."/>
        </authorList>
    </citation>
    <scope>NUCLEOTIDE SEQUENCE [LARGE SCALE GENOMIC DNA]</scope>
    <source>
        <strain evidence="2">DSM 6150</strain>
    </source>
</reference>
<accession>A0A1I4Y8R9</accession>